<proteinExistence type="predicted"/>
<dbReference type="EMBL" id="JAAVMX010000007">
    <property type="protein sequence ID" value="KAF4506700.1"/>
    <property type="molecule type" value="Genomic_DNA"/>
</dbReference>
<comment type="caution">
    <text evidence="1">The sequence shown here is derived from an EMBL/GenBank/DDBJ whole genome shotgun (WGS) entry which is preliminary data.</text>
</comment>
<reference evidence="1 2" key="1">
    <citation type="journal article" date="2020" name="Genome Biol. Evol.">
        <title>A new high-quality draft genome assembly of the Chinese cordyceps Ophiocordyceps sinensis.</title>
        <authorList>
            <person name="Shu R."/>
            <person name="Zhang J."/>
            <person name="Meng Q."/>
            <person name="Zhang H."/>
            <person name="Zhou G."/>
            <person name="Li M."/>
            <person name="Wu P."/>
            <person name="Zhao Y."/>
            <person name="Chen C."/>
            <person name="Qin Q."/>
        </authorList>
    </citation>
    <scope>NUCLEOTIDE SEQUENCE [LARGE SCALE GENOMIC DNA]</scope>
    <source>
        <strain evidence="1 2">IOZ07</strain>
    </source>
</reference>
<evidence type="ECO:0000313" key="1">
    <source>
        <dbReference type="EMBL" id="KAF4506700.1"/>
    </source>
</evidence>
<dbReference type="PANTHER" id="PTHR35605">
    <property type="entry name" value="ECP2 EFFECTOR PROTEIN DOMAIN-CONTAINING PROTEIN-RELATED"/>
    <property type="match status" value="1"/>
</dbReference>
<dbReference type="AlphaFoldDB" id="A0A8H4LW71"/>
<gene>
    <name evidence="1" type="ORF">G6O67_006755</name>
</gene>
<organism evidence="1 2">
    <name type="scientific">Ophiocordyceps sinensis</name>
    <dbReference type="NCBI Taxonomy" id="72228"/>
    <lineage>
        <taxon>Eukaryota</taxon>
        <taxon>Fungi</taxon>
        <taxon>Dikarya</taxon>
        <taxon>Ascomycota</taxon>
        <taxon>Pezizomycotina</taxon>
        <taxon>Sordariomycetes</taxon>
        <taxon>Hypocreomycetidae</taxon>
        <taxon>Hypocreales</taxon>
        <taxon>Ophiocordycipitaceae</taxon>
        <taxon>Ophiocordyceps</taxon>
    </lineage>
</organism>
<dbReference type="OrthoDB" id="3552888at2759"/>
<keyword evidence="2" id="KW-1185">Reference proteome</keyword>
<accession>A0A8H4LW71</accession>
<sequence length="206" mass="22420">MKAFGVVRSRAWMIQLEALEAPKPSTPSSIFSTRRQKVVGSMVSPIPGYGVDIIEWDVEVSPGWHELINGTVEQVYDQVLDIKPDWNPLDVPAAAAAPGKRGYKVKRGNVICGVWASATRGAIINGISYLRRVRGSATSGPGPGNCGRVSCSRNAAIWWCNDNQHDYTLESFSRIADSARLSTAAPPKWPLQLFRARTSRAATGPQ</sequence>
<name>A0A8H4LW71_9HYPO</name>
<evidence type="ECO:0000313" key="2">
    <source>
        <dbReference type="Proteomes" id="UP000557566"/>
    </source>
</evidence>
<dbReference type="PANTHER" id="PTHR35605:SF1">
    <property type="entry name" value="ECP2 EFFECTOR PROTEIN DOMAIN-CONTAINING PROTEIN-RELATED"/>
    <property type="match status" value="1"/>
</dbReference>
<dbReference type="Proteomes" id="UP000557566">
    <property type="component" value="Unassembled WGS sequence"/>
</dbReference>
<protein>
    <submittedName>
        <fullName evidence="1">Uncharacterized protein</fullName>
    </submittedName>
</protein>